<reference evidence="2" key="1">
    <citation type="submission" date="2022-04" db="EMBL/GenBank/DDBJ databases">
        <title>Carnegiea gigantea Genome sequencing and assembly v2.</title>
        <authorList>
            <person name="Copetti D."/>
            <person name="Sanderson M.J."/>
            <person name="Burquez A."/>
            <person name="Wojciechowski M.F."/>
        </authorList>
    </citation>
    <scope>NUCLEOTIDE SEQUENCE</scope>
    <source>
        <strain evidence="2">SGP5-SGP5p</strain>
        <tissue evidence="2">Aerial part</tissue>
    </source>
</reference>
<dbReference type="Proteomes" id="UP001153076">
    <property type="component" value="Unassembled WGS sequence"/>
</dbReference>
<gene>
    <name evidence="2" type="ORF">Cgig2_000329</name>
</gene>
<sequence length="153" mass="16293">MLPPLHMETAPPQPPPPALPSGTEIEPQQVPLQIPPPESLLCPPPPLEHNQQEPSPPTLPLPPAMQNTTSSVMPPPPSPGRRSAGPAPALATTHPTRNRGPVNWSTGLCGCHNDFHNLMLVVVCGICLGWNAQMELRTQGVMLAPTTDTGMNR</sequence>
<evidence type="ECO:0000256" key="1">
    <source>
        <dbReference type="SAM" id="MobiDB-lite"/>
    </source>
</evidence>
<evidence type="ECO:0000313" key="3">
    <source>
        <dbReference type="Proteomes" id="UP001153076"/>
    </source>
</evidence>
<feature type="compositionally biased region" description="Pro residues" evidence="1">
    <location>
        <begin position="33"/>
        <end position="47"/>
    </location>
</feature>
<dbReference type="AlphaFoldDB" id="A0A9Q1JH14"/>
<accession>A0A9Q1JH14</accession>
<evidence type="ECO:0000313" key="2">
    <source>
        <dbReference type="EMBL" id="KAJ8422224.1"/>
    </source>
</evidence>
<name>A0A9Q1JH14_9CARY</name>
<protein>
    <submittedName>
        <fullName evidence="2">Uncharacterized protein</fullName>
    </submittedName>
</protein>
<proteinExistence type="predicted"/>
<dbReference type="EMBL" id="JAKOGI010002334">
    <property type="protein sequence ID" value="KAJ8422224.1"/>
    <property type="molecule type" value="Genomic_DNA"/>
</dbReference>
<feature type="compositionally biased region" description="Pro residues" evidence="1">
    <location>
        <begin position="54"/>
        <end position="63"/>
    </location>
</feature>
<comment type="caution">
    <text evidence="2">The sequence shown here is derived from an EMBL/GenBank/DDBJ whole genome shotgun (WGS) entry which is preliminary data.</text>
</comment>
<organism evidence="2 3">
    <name type="scientific">Carnegiea gigantea</name>
    <dbReference type="NCBI Taxonomy" id="171969"/>
    <lineage>
        <taxon>Eukaryota</taxon>
        <taxon>Viridiplantae</taxon>
        <taxon>Streptophyta</taxon>
        <taxon>Embryophyta</taxon>
        <taxon>Tracheophyta</taxon>
        <taxon>Spermatophyta</taxon>
        <taxon>Magnoliopsida</taxon>
        <taxon>eudicotyledons</taxon>
        <taxon>Gunneridae</taxon>
        <taxon>Pentapetalae</taxon>
        <taxon>Caryophyllales</taxon>
        <taxon>Cactineae</taxon>
        <taxon>Cactaceae</taxon>
        <taxon>Cactoideae</taxon>
        <taxon>Echinocereeae</taxon>
        <taxon>Carnegiea</taxon>
    </lineage>
</organism>
<keyword evidence="3" id="KW-1185">Reference proteome</keyword>
<feature type="region of interest" description="Disordered" evidence="1">
    <location>
        <begin position="1"/>
        <end position="100"/>
    </location>
</feature>